<dbReference type="EMBL" id="UINC01021481">
    <property type="protein sequence ID" value="SVA89109.1"/>
    <property type="molecule type" value="Genomic_DNA"/>
</dbReference>
<protein>
    <recommendedName>
        <fullName evidence="3">Thioesterase domain-containing protein</fullName>
    </recommendedName>
</protein>
<dbReference type="SUPFAM" id="SSF54637">
    <property type="entry name" value="Thioesterase/thiol ester dehydrase-isomerase"/>
    <property type="match status" value="1"/>
</dbReference>
<reference evidence="2" key="1">
    <citation type="submission" date="2018-05" db="EMBL/GenBank/DDBJ databases">
        <authorList>
            <person name="Lanie J.A."/>
            <person name="Ng W.-L."/>
            <person name="Kazmierczak K.M."/>
            <person name="Andrzejewski T.M."/>
            <person name="Davidsen T.M."/>
            <person name="Wayne K.J."/>
            <person name="Tettelin H."/>
            <person name="Glass J.I."/>
            <person name="Rusch D."/>
            <person name="Podicherti R."/>
            <person name="Tsui H.-C.T."/>
            <person name="Winkler M.E."/>
        </authorList>
    </citation>
    <scope>NUCLEOTIDE SEQUENCE</scope>
</reference>
<name>A0A381ZIU1_9ZZZZ</name>
<dbReference type="Gene3D" id="3.10.129.10">
    <property type="entry name" value="Hotdog Thioesterase"/>
    <property type="match status" value="1"/>
</dbReference>
<accession>A0A381ZIU1</accession>
<organism evidence="2">
    <name type="scientific">marine metagenome</name>
    <dbReference type="NCBI Taxonomy" id="408172"/>
    <lineage>
        <taxon>unclassified sequences</taxon>
        <taxon>metagenomes</taxon>
        <taxon>ecological metagenomes</taxon>
    </lineage>
</organism>
<dbReference type="GO" id="GO:0047617">
    <property type="term" value="F:fatty acyl-CoA hydrolase activity"/>
    <property type="evidence" value="ECO:0007669"/>
    <property type="project" value="TreeGrafter"/>
</dbReference>
<evidence type="ECO:0000256" key="1">
    <source>
        <dbReference type="ARBA" id="ARBA00022801"/>
    </source>
</evidence>
<evidence type="ECO:0000313" key="2">
    <source>
        <dbReference type="EMBL" id="SVA89109.1"/>
    </source>
</evidence>
<dbReference type="CDD" id="cd00586">
    <property type="entry name" value="4HBT"/>
    <property type="match status" value="1"/>
</dbReference>
<gene>
    <name evidence="2" type="ORF">METZ01_LOCUS141963</name>
</gene>
<dbReference type="Pfam" id="PF13279">
    <property type="entry name" value="4HBT_2"/>
    <property type="match status" value="1"/>
</dbReference>
<dbReference type="PANTHER" id="PTHR31793">
    <property type="entry name" value="4-HYDROXYBENZOYL-COA THIOESTERASE FAMILY MEMBER"/>
    <property type="match status" value="1"/>
</dbReference>
<dbReference type="InterPro" id="IPR029069">
    <property type="entry name" value="HotDog_dom_sf"/>
</dbReference>
<dbReference type="InterPro" id="IPR050563">
    <property type="entry name" value="4-hydroxybenzoyl-CoA_TE"/>
</dbReference>
<sequence length="133" mass="15620">MLEFRALKQDIDVLGHVNNKVYLDWCELVSWDHSKFLGVTPETYKELRCACVVVKNKIEYLGSLFENDSVVISTWITETDSKLRLSRLFQAIRMKDNKTVFRSNVDYACINLDTYRPTKMPDLFKKAYKITIK</sequence>
<dbReference type="AlphaFoldDB" id="A0A381ZIU1"/>
<proteinExistence type="predicted"/>
<evidence type="ECO:0008006" key="3">
    <source>
        <dbReference type="Google" id="ProtNLM"/>
    </source>
</evidence>
<keyword evidence="1" id="KW-0378">Hydrolase</keyword>
<dbReference type="PANTHER" id="PTHR31793:SF37">
    <property type="entry name" value="ACYL-COA THIOESTER HYDROLASE YBGC"/>
    <property type="match status" value="1"/>
</dbReference>